<accession>A0A3B1DNR2</accession>
<reference evidence="1" key="1">
    <citation type="submission" date="2018-06" db="EMBL/GenBank/DDBJ databases">
        <authorList>
            <person name="Zhirakovskaya E."/>
        </authorList>
    </citation>
    <scope>NUCLEOTIDE SEQUENCE</scope>
</reference>
<protein>
    <submittedName>
        <fullName evidence="1">Uncharacterized protein</fullName>
    </submittedName>
</protein>
<sequence length="227" mass="26316">MSLFRIIFFLVLTACSFSAISQNYQQLSEGGIQGGGTVEYRIDPSSKRIDGNPYYNKDWEKGTLTISNGVKSDVEYIKYNIYLESIIFLQNGIEYLFSNGAEIMEFTVGNSIFIAVPSDNKSKYFYEILTQNNKYWLLKKYDCTLVKGQSSSGIIARTNDKYSVHFNYYVKTNDEQIIPIRTKKSAILQIMQDKSELVNTYIKENKIVFKNEENLIKLFEFYHTLED</sequence>
<proteinExistence type="predicted"/>
<gene>
    <name evidence="1" type="ORF">MNBD_UNCLBAC01-1188</name>
</gene>
<organism evidence="1">
    <name type="scientific">hydrothermal vent metagenome</name>
    <dbReference type="NCBI Taxonomy" id="652676"/>
    <lineage>
        <taxon>unclassified sequences</taxon>
        <taxon>metagenomes</taxon>
        <taxon>ecological metagenomes</taxon>
    </lineage>
</organism>
<dbReference type="AlphaFoldDB" id="A0A3B1DNR2"/>
<dbReference type="EMBL" id="UOGJ01000101">
    <property type="protein sequence ID" value="VAX36600.1"/>
    <property type="molecule type" value="Genomic_DNA"/>
</dbReference>
<name>A0A3B1DNR2_9ZZZZ</name>
<evidence type="ECO:0000313" key="1">
    <source>
        <dbReference type="EMBL" id="VAX36600.1"/>
    </source>
</evidence>